<keyword evidence="3" id="KW-0863">Zinc-finger</keyword>
<dbReference type="InterPro" id="IPR007110">
    <property type="entry name" value="Ig-like_dom"/>
</dbReference>
<feature type="region of interest" description="Disordered" evidence="5">
    <location>
        <begin position="1"/>
        <end position="61"/>
    </location>
</feature>
<evidence type="ECO:0000259" key="6">
    <source>
        <dbReference type="PROSITE" id="PS50835"/>
    </source>
</evidence>
<evidence type="ECO:0000313" key="7">
    <source>
        <dbReference type="EMBL" id="KIM29297.1"/>
    </source>
</evidence>
<organism evidence="7 8">
    <name type="scientific">Serendipita vermifera MAFF 305830</name>
    <dbReference type="NCBI Taxonomy" id="933852"/>
    <lineage>
        <taxon>Eukaryota</taxon>
        <taxon>Fungi</taxon>
        <taxon>Dikarya</taxon>
        <taxon>Basidiomycota</taxon>
        <taxon>Agaricomycotina</taxon>
        <taxon>Agaricomycetes</taxon>
        <taxon>Sebacinales</taxon>
        <taxon>Serendipitaceae</taxon>
        <taxon>Serendipita</taxon>
    </lineage>
</organism>
<gene>
    <name evidence="7" type="ORF">M408DRAFT_328948</name>
</gene>
<feature type="domain" description="Ig-like" evidence="6">
    <location>
        <begin position="90"/>
        <end position="183"/>
    </location>
</feature>
<accession>A0A0C2XJR9</accession>
<dbReference type="HOGENOM" id="CLU_075838_1_1_1"/>
<dbReference type="PANTHER" id="PTHR24409:SF356">
    <property type="entry name" value="C2H2 FINGER DOMAIN TRANSCRIPTION FACTOR (EUROFUNG)"/>
    <property type="match status" value="1"/>
</dbReference>
<feature type="compositionally biased region" description="Basic residues" evidence="5">
    <location>
        <begin position="1"/>
        <end position="10"/>
    </location>
</feature>
<dbReference type="Proteomes" id="UP000054097">
    <property type="component" value="Unassembled WGS sequence"/>
</dbReference>
<evidence type="ECO:0000313" key="8">
    <source>
        <dbReference type="Proteomes" id="UP000054097"/>
    </source>
</evidence>
<dbReference type="EMBL" id="KN824289">
    <property type="protein sequence ID" value="KIM29297.1"/>
    <property type="molecule type" value="Genomic_DNA"/>
</dbReference>
<dbReference type="STRING" id="933852.A0A0C2XJR9"/>
<keyword evidence="2" id="KW-0677">Repeat</keyword>
<evidence type="ECO:0000256" key="4">
    <source>
        <dbReference type="ARBA" id="ARBA00022833"/>
    </source>
</evidence>
<dbReference type="AlphaFoldDB" id="A0A0C2XJR9"/>
<sequence>MSKKSGRRKTNSGSLCKPKKKASNKHQNYYKRKNKSQLSSSRRRRSNNSKKVSVHSSTASGGDQRCWICNAHFHTSQSLQKHMDSPVHDPQIIPCPHCQRLFKTTSGVSHHLECKYLNKVTDAVVQWDTEHQITKPEYTNRIKEVDSNSFDDSEDEIVTKRDESVSVLSVMPLTDAHMDVYTCPMPGCLQSFQTVHSLNQHLSSQKHRTNPDTFHCPKCFSHFSVVSALIQHIESEACGIARRETVKTIYTDQYDIFKKLIKF</sequence>
<dbReference type="OrthoDB" id="6077919at2759"/>
<keyword evidence="4" id="KW-0862">Zinc</keyword>
<dbReference type="PROSITE" id="PS00028">
    <property type="entry name" value="ZINC_FINGER_C2H2_1"/>
    <property type="match status" value="2"/>
</dbReference>
<keyword evidence="8" id="KW-1185">Reference proteome</keyword>
<dbReference type="GO" id="GO:0005634">
    <property type="term" value="C:nucleus"/>
    <property type="evidence" value="ECO:0007669"/>
    <property type="project" value="TreeGrafter"/>
</dbReference>
<evidence type="ECO:0000256" key="5">
    <source>
        <dbReference type="SAM" id="MobiDB-lite"/>
    </source>
</evidence>
<keyword evidence="1" id="KW-0479">Metal-binding</keyword>
<dbReference type="GO" id="GO:0008270">
    <property type="term" value="F:zinc ion binding"/>
    <property type="evidence" value="ECO:0007669"/>
    <property type="project" value="UniProtKB-KW"/>
</dbReference>
<name>A0A0C2XJR9_SERVB</name>
<dbReference type="SMART" id="SM00355">
    <property type="entry name" value="ZnF_C2H2"/>
    <property type="match status" value="4"/>
</dbReference>
<dbReference type="GO" id="GO:0000981">
    <property type="term" value="F:DNA-binding transcription factor activity, RNA polymerase II-specific"/>
    <property type="evidence" value="ECO:0007669"/>
    <property type="project" value="TreeGrafter"/>
</dbReference>
<feature type="compositionally biased region" description="Basic residues" evidence="5">
    <location>
        <begin position="17"/>
        <end position="48"/>
    </location>
</feature>
<dbReference type="PANTHER" id="PTHR24409">
    <property type="entry name" value="ZINC FINGER PROTEIN 142"/>
    <property type="match status" value="1"/>
</dbReference>
<proteinExistence type="predicted"/>
<dbReference type="GO" id="GO:0000977">
    <property type="term" value="F:RNA polymerase II transcription regulatory region sequence-specific DNA binding"/>
    <property type="evidence" value="ECO:0007669"/>
    <property type="project" value="TreeGrafter"/>
</dbReference>
<evidence type="ECO:0000256" key="1">
    <source>
        <dbReference type="ARBA" id="ARBA00022723"/>
    </source>
</evidence>
<reference evidence="8" key="2">
    <citation type="submission" date="2015-01" db="EMBL/GenBank/DDBJ databases">
        <title>Evolutionary Origins and Diversification of the Mycorrhizal Mutualists.</title>
        <authorList>
            <consortium name="DOE Joint Genome Institute"/>
            <consortium name="Mycorrhizal Genomics Consortium"/>
            <person name="Kohler A."/>
            <person name="Kuo A."/>
            <person name="Nagy L.G."/>
            <person name="Floudas D."/>
            <person name="Copeland A."/>
            <person name="Barry K.W."/>
            <person name="Cichocki N."/>
            <person name="Veneault-Fourrey C."/>
            <person name="LaButti K."/>
            <person name="Lindquist E.A."/>
            <person name="Lipzen A."/>
            <person name="Lundell T."/>
            <person name="Morin E."/>
            <person name="Murat C."/>
            <person name="Riley R."/>
            <person name="Ohm R."/>
            <person name="Sun H."/>
            <person name="Tunlid A."/>
            <person name="Henrissat B."/>
            <person name="Grigoriev I.V."/>
            <person name="Hibbett D.S."/>
            <person name="Martin F."/>
        </authorList>
    </citation>
    <scope>NUCLEOTIDE SEQUENCE [LARGE SCALE GENOMIC DNA]</scope>
    <source>
        <strain evidence="8">MAFF 305830</strain>
    </source>
</reference>
<dbReference type="PROSITE" id="PS50835">
    <property type="entry name" value="IG_LIKE"/>
    <property type="match status" value="1"/>
</dbReference>
<reference evidence="7 8" key="1">
    <citation type="submission" date="2014-04" db="EMBL/GenBank/DDBJ databases">
        <authorList>
            <consortium name="DOE Joint Genome Institute"/>
            <person name="Kuo A."/>
            <person name="Zuccaro A."/>
            <person name="Kohler A."/>
            <person name="Nagy L.G."/>
            <person name="Floudas D."/>
            <person name="Copeland A."/>
            <person name="Barry K.W."/>
            <person name="Cichocki N."/>
            <person name="Veneault-Fourrey C."/>
            <person name="LaButti K."/>
            <person name="Lindquist E.A."/>
            <person name="Lipzen A."/>
            <person name="Lundell T."/>
            <person name="Morin E."/>
            <person name="Murat C."/>
            <person name="Sun H."/>
            <person name="Tunlid A."/>
            <person name="Henrissat B."/>
            <person name="Grigoriev I.V."/>
            <person name="Hibbett D.S."/>
            <person name="Martin F."/>
            <person name="Nordberg H.P."/>
            <person name="Cantor M.N."/>
            <person name="Hua S.X."/>
        </authorList>
    </citation>
    <scope>NUCLEOTIDE SEQUENCE [LARGE SCALE GENOMIC DNA]</scope>
    <source>
        <strain evidence="7 8">MAFF 305830</strain>
    </source>
</reference>
<dbReference type="InterPro" id="IPR013087">
    <property type="entry name" value="Znf_C2H2_type"/>
</dbReference>
<protein>
    <recommendedName>
        <fullName evidence="6">Ig-like domain-containing protein</fullName>
    </recommendedName>
</protein>
<dbReference type="Gene3D" id="3.30.160.60">
    <property type="entry name" value="Classic Zinc Finger"/>
    <property type="match status" value="2"/>
</dbReference>
<evidence type="ECO:0000256" key="2">
    <source>
        <dbReference type="ARBA" id="ARBA00022737"/>
    </source>
</evidence>
<evidence type="ECO:0000256" key="3">
    <source>
        <dbReference type="ARBA" id="ARBA00022771"/>
    </source>
</evidence>